<gene>
    <name evidence="7" type="ORF">D8M04_07800</name>
</gene>
<keyword evidence="5" id="KW-0804">Transcription</keyword>
<dbReference type="Gene3D" id="3.40.50.300">
    <property type="entry name" value="P-loop containing nucleotide triphosphate hydrolases"/>
    <property type="match status" value="1"/>
</dbReference>
<keyword evidence="4" id="KW-0238">DNA-binding</keyword>
<dbReference type="InterPro" id="IPR058031">
    <property type="entry name" value="AAA_lid_NorR"/>
</dbReference>
<dbReference type="CDD" id="cd00009">
    <property type="entry name" value="AAA"/>
    <property type="match status" value="1"/>
</dbReference>
<dbReference type="InterPro" id="IPR002078">
    <property type="entry name" value="Sigma_54_int"/>
</dbReference>
<dbReference type="Proteomes" id="UP000270219">
    <property type="component" value="Unassembled WGS sequence"/>
</dbReference>
<dbReference type="InterPro" id="IPR002197">
    <property type="entry name" value="HTH_Fis"/>
</dbReference>
<dbReference type="SUPFAM" id="SSF46689">
    <property type="entry name" value="Homeodomain-like"/>
    <property type="match status" value="1"/>
</dbReference>
<dbReference type="PANTHER" id="PTHR32071">
    <property type="entry name" value="TRANSCRIPTIONAL REGULATORY PROTEIN"/>
    <property type="match status" value="1"/>
</dbReference>
<keyword evidence="8" id="KW-1185">Reference proteome</keyword>
<dbReference type="Gene3D" id="3.30.450.40">
    <property type="match status" value="1"/>
</dbReference>
<evidence type="ECO:0000259" key="6">
    <source>
        <dbReference type="PROSITE" id="PS50045"/>
    </source>
</evidence>
<keyword evidence="3" id="KW-0805">Transcription regulation</keyword>
<sequence>MENLFTSMYSALDLNDDASAIRRSWEDFVTDHNYSTLQMPIRNDILDSWKRCHSDGINPLQTQAREGLTPIELEQLWTESELYHSAKPIIEAVFQKLIGTDYLITLNDEKGNMIYLKGEIDILRKTEKMNFTVGMDWSEAAAGTNAIGTSIITKTPIQIFATEHFCEGFHSMTCSSAPIFQPYTRKVLGVIDITGLWPNGQPHTLGLAVTIAQTIEQELTKLHIKKYNFLMEYYHQKKSQWKNDPMLVISNDFLLVNGSDKLLKTFEIDKMMHLNENHQLRAIVRKLNERKFDRTDLSTQLNNVELLGLRLDDVHRIQTSGETIGYVILFKGNLTDKAPAMTQVNPITKYNLVGESGGLNRVLYKVQKAATTDVPVLLIGETGTGKEEITRMIHQESRRKKQPFIAMNCGAIQKDLIGSELFGYESGTFTGGNKGGKNGRFEAANGGTLFLDEIGEMPFDQQVHLLRVLEEKEITRLGSSKTIKVDVRIIAATNQNLQDMVEKGLFRKDLYFRLNVVSIEIPPLRERKEDILQLSNYFLAKFAKKYELLSPPIFDEETASILANYHWEGNIRELRNVIEHAVIFSMSSAVINRTHLPDYLLKNIEDSPQKEDNKMNLSLMDNLEKQQIIELLQMKNWNISAVSKELSIARSTLYRKIQKYQLAKT</sequence>
<dbReference type="SUPFAM" id="SSF52540">
    <property type="entry name" value="P-loop containing nucleoside triphosphate hydrolases"/>
    <property type="match status" value="1"/>
</dbReference>
<dbReference type="EMBL" id="RCHR01000002">
    <property type="protein sequence ID" value="RLL47081.1"/>
    <property type="molecule type" value="Genomic_DNA"/>
</dbReference>
<proteinExistence type="predicted"/>
<dbReference type="InterPro" id="IPR027417">
    <property type="entry name" value="P-loop_NTPase"/>
</dbReference>
<dbReference type="GO" id="GO:0006355">
    <property type="term" value="P:regulation of DNA-templated transcription"/>
    <property type="evidence" value="ECO:0007669"/>
    <property type="project" value="InterPro"/>
</dbReference>
<dbReference type="PROSITE" id="PS00676">
    <property type="entry name" value="SIGMA54_INTERACT_2"/>
    <property type="match status" value="1"/>
</dbReference>
<dbReference type="AlphaFoldDB" id="A0A498DGL2"/>
<dbReference type="Pfam" id="PF02954">
    <property type="entry name" value="HTH_8"/>
    <property type="match status" value="1"/>
</dbReference>
<evidence type="ECO:0000256" key="1">
    <source>
        <dbReference type="ARBA" id="ARBA00022741"/>
    </source>
</evidence>
<comment type="caution">
    <text evidence="7">The sequence shown here is derived from an EMBL/GenBank/DDBJ whole genome shotgun (WGS) entry which is preliminary data.</text>
</comment>
<organism evidence="7 8">
    <name type="scientific">Oceanobacillus piezotolerans</name>
    <dbReference type="NCBI Taxonomy" id="2448030"/>
    <lineage>
        <taxon>Bacteria</taxon>
        <taxon>Bacillati</taxon>
        <taxon>Bacillota</taxon>
        <taxon>Bacilli</taxon>
        <taxon>Bacillales</taxon>
        <taxon>Bacillaceae</taxon>
        <taxon>Oceanobacillus</taxon>
    </lineage>
</organism>
<protein>
    <submittedName>
        <fullName evidence="7">Sigma-54-dependent Fis family transcriptional regulator</fullName>
    </submittedName>
</protein>
<evidence type="ECO:0000256" key="2">
    <source>
        <dbReference type="ARBA" id="ARBA00022840"/>
    </source>
</evidence>
<feature type="domain" description="Sigma-54 factor interaction" evidence="6">
    <location>
        <begin position="352"/>
        <end position="583"/>
    </location>
</feature>
<keyword evidence="2" id="KW-0067">ATP-binding</keyword>
<dbReference type="OrthoDB" id="9771372at2"/>
<name>A0A498DGL2_9BACI</name>
<dbReference type="InterPro" id="IPR003018">
    <property type="entry name" value="GAF"/>
</dbReference>
<evidence type="ECO:0000256" key="4">
    <source>
        <dbReference type="ARBA" id="ARBA00023125"/>
    </source>
</evidence>
<dbReference type="InterPro" id="IPR025662">
    <property type="entry name" value="Sigma_54_int_dom_ATP-bd_1"/>
</dbReference>
<dbReference type="Gene3D" id="1.10.8.60">
    <property type="match status" value="1"/>
</dbReference>
<dbReference type="FunFam" id="3.40.50.300:FF:000006">
    <property type="entry name" value="DNA-binding transcriptional regulator NtrC"/>
    <property type="match status" value="1"/>
</dbReference>
<evidence type="ECO:0000256" key="3">
    <source>
        <dbReference type="ARBA" id="ARBA00023015"/>
    </source>
</evidence>
<dbReference type="GO" id="GO:0005524">
    <property type="term" value="F:ATP binding"/>
    <property type="evidence" value="ECO:0007669"/>
    <property type="project" value="UniProtKB-KW"/>
</dbReference>
<evidence type="ECO:0000313" key="7">
    <source>
        <dbReference type="EMBL" id="RLL47081.1"/>
    </source>
</evidence>
<dbReference type="GO" id="GO:0043565">
    <property type="term" value="F:sequence-specific DNA binding"/>
    <property type="evidence" value="ECO:0007669"/>
    <property type="project" value="InterPro"/>
</dbReference>
<dbReference type="PROSITE" id="PS00675">
    <property type="entry name" value="SIGMA54_INTERACT_1"/>
    <property type="match status" value="1"/>
</dbReference>
<reference evidence="7 8" key="1">
    <citation type="submission" date="2018-10" db="EMBL/GenBank/DDBJ databases">
        <title>Oceanobacillus sp. YLB-02 draft genome.</title>
        <authorList>
            <person name="Yu L."/>
        </authorList>
    </citation>
    <scope>NUCLEOTIDE SEQUENCE [LARGE SCALE GENOMIC DNA]</scope>
    <source>
        <strain evidence="7 8">YLB-02</strain>
    </source>
</reference>
<dbReference type="Pfam" id="PF25601">
    <property type="entry name" value="AAA_lid_14"/>
    <property type="match status" value="1"/>
</dbReference>
<keyword evidence="1" id="KW-0547">Nucleotide-binding</keyword>
<dbReference type="RefSeq" id="WP_121522332.1">
    <property type="nucleotide sequence ID" value="NZ_RCHR01000002.1"/>
</dbReference>
<accession>A0A498DGL2</accession>
<dbReference type="InterPro" id="IPR029016">
    <property type="entry name" value="GAF-like_dom_sf"/>
</dbReference>
<dbReference type="InterPro" id="IPR009057">
    <property type="entry name" value="Homeodomain-like_sf"/>
</dbReference>
<dbReference type="Gene3D" id="1.10.10.60">
    <property type="entry name" value="Homeodomain-like"/>
    <property type="match status" value="1"/>
</dbReference>
<evidence type="ECO:0000313" key="8">
    <source>
        <dbReference type="Proteomes" id="UP000270219"/>
    </source>
</evidence>
<dbReference type="InterPro" id="IPR003593">
    <property type="entry name" value="AAA+_ATPase"/>
</dbReference>
<dbReference type="PROSITE" id="PS50045">
    <property type="entry name" value="SIGMA54_INTERACT_4"/>
    <property type="match status" value="1"/>
</dbReference>
<dbReference type="SMART" id="SM00382">
    <property type="entry name" value="AAA"/>
    <property type="match status" value="1"/>
</dbReference>
<dbReference type="InterPro" id="IPR025943">
    <property type="entry name" value="Sigma_54_int_dom_ATP-bd_2"/>
</dbReference>
<dbReference type="Pfam" id="PF01590">
    <property type="entry name" value="GAF"/>
    <property type="match status" value="1"/>
</dbReference>
<evidence type="ECO:0000256" key="5">
    <source>
        <dbReference type="ARBA" id="ARBA00023163"/>
    </source>
</evidence>
<dbReference type="Pfam" id="PF00158">
    <property type="entry name" value="Sigma54_activat"/>
    <property type="match status" value="1"/>
</dbReference>